<dbReference type="InterPro" id="IPR036864">
    <property type="entry name" value="Zn2-C6_fun-type_DNA-bd_sf"/>
</dbReference>
<dbReference type="SMART" id="SM00066">
    <property type="entry name" value="GAL4"/>
    <property type="match status" value="1"/>
</dbReference>
<dbReference type="InterPro" id="IPR001138">
    <property type="entry name" value="Zn2Cys6_DnaBD"/>
</dbReference>
<dbReference type="Gene3D" id="4.10.240.10">
    <property type="entry name" value="Zn(2)-C6 fungal-type DNA-binding domain"/>
    <property type="match status" value="1"/>
</dbReference>
<evidence type="ECO:0000259" key="3">
    <source>
        <dbReference type="PROSITE" id="PS50048"/>
    </source>
</evidence>
<evidence type="ECO:0000313" key="4">
    <source>
        <dbReference type="EMBL" id="EKG16103.1"/>
    </source>
</evidence>
<dbReference type="InterPro" id="IPR053187">
    <property type="entry name" value="Notoamide_regulator"/>
</dbReference>
<dbReference type="CDD" id="cd00067">
    <property type="entry name" value="GAL4"/>
    <property type="match status" value="1"/>
</dbReference>
<dbReference type="AlphaFoldDB" id="K2RN63"/>
<accession>K2RN63</accession>
<protein>
    <recommendedName>
        <fullName evidence="3">Zn(2)-C6 fungal-type domain-containing protein</fullName>
    </recommendedName>
</protein>
<evidence type="ECO:0000313" key="5">
    <source>
        <dbReference type="Proteomes" id="UP000007129"/>
    </source>
</evidence>
<dbReference type="SUPFAM" id="SSF57701">
    <property type="entry name" value="Zn2/Cys6 DNA-binding domain"/>
    <property type="match status" value="1"/>
</dbReference>
<keyword evidence="1" id="KW-0539">Nucleus</keyword>
<dbReference type="EMBL" id="AHHD01000285">
    <property type="protein sequence ID" value="EKG16103.1"/>
    <property type="molecule type" value="Genomic_DNA"/>
</dbReference>
<dbReference type="Proteomes" id="UP000007129">
    <property type="component" value="Unassembled WGS sequence"/>
</dbReference>
<comment type="caution">
    <text evidence="4">The sequence shown here is derived from an EMBL/GenBank/DDBJ whole genome shotgun (WGS) entry which is preliminary data.</text>
</comment>
<proteinExistence type="predicted"/>
<reference evidence="4 5" key="1">
    <citation type="journal article" date="2012" name="BMC Genomics">
        <title>Tools to kill: Genome of one of the most destructive plant pathogenic fungi Macrophomina phaseolina.</title>
        <authorList>
            <person name="Islam M.S."/>
            <person name="Haque M.S."/>
            <person name="Islam M.M."/>
            <person name="Emdad E.M."/>
            <person name="Halim A."/>
            <person name="Hossen Q.M.M."/>
            <person name="Hossain M.Z."/>
            <person name="Ahmed B."/>
            <person name="Rahim S."/>
            <person name="Rahman M.S."/>
            <person name="Alam M.M."/>
            <person name="Hou S."/>
            <person name="Wan X."/>
            <person name="Saito J.A."/>
            <person name="Alam M."/>
        </authorList>
    </citation>
    <scope>NUCLEOTIDE SEQUENCE [LARGE SCALE GENOMIC DNA]</scope>
    <source>
        <strain evidence="4 5">MS6</strain>
    </source>
</reference>
<dbReference type="PROSITE" id="PS00463">
    <property type="entry name" value="ZN2_CY6_FUNGAL_1"/>
    <property type="match status" value="1"/>
</dbReference>
<feature type="region of interest" description="Disordered" evidence="2">
    <location>
        <begin position="1"/>
        <end position="29"/>
    </location>
</feature>
<dbReference type="PROSITE" id="PS50048">
    <property type="entry name" value="ZN2_CY6_FUNGAL_2"/>
    <property type="match status" value="1"/>
</dbReference>
<gene>
    <name evidence="4" type="ORF">MPH_06669</name>
</gene>
<name>K2RN63_MACPH</name>
<dbReference type="InParanoid" id="K2RN63"/>
<dbReference type="GO" id="GO:0000981">
    <property type="term" value="F:DNA-binding transcription factor activity, RNA polymerase II-specific"/>
    <property type="evidence" value="ECO:0007669"/>
    <property type="project" value="InterPro"/>
</dbReference>
<dbReference type="GO" id="GO:0008270">
    <property type="term" value="F:zinc ion binding"/>
    <property type="evidence" value="ECO:0007669"/>
    <property type="project" value="InterPro"/>
</dbReference>
<dbReference type="eggNOG" id="ENOG502RUPJ">
    <property type="taxonomic scope" value="Eukaryota"/>
</dbReference>
<feature type="domain" description="Zn(2)-C6 fungal-type" evidence="3">
    <location>
        <begin position="39"/>
        <end position="69"/>
    </location>
</feature>
<dbReference type="HOGENOM" id="CLU_943574_0_0_1"/>
<organism evidence="4 5">
    <name type="scientific">Macrophomina phaseolina (strain MS6)</name>
    <name type="common">Charcoal rot fungus</name>
    <dbReference type="NCBI Taxonomy" id="1126212"/>
    <lineage>
        <taxon>Eukaryota</taxon>
        <taxon>Fungi</taxon>
        <taxon>Dikarya</taxon>
        <taxon>Ascomycota</taxon>
        <taxon>Pezizomycotina</taxon>
        <taxon>Dothideomycetes</taxon>
        <taxon>Dothideomycetes incertae sedis</taxon>
        <taxon>Botryosphaeriales</taxon>
        <taxon>Botryosphaeriaceae</taxon>
        <taxon>Macrophomina</taxon>
    </lineage>
</organism>
<dbReference type="OrthoDB" id="10261408at2759"/>
<dbReference type="PANTHER" id="PTHR47256">
    <property type="entry name" value="ZN(II)2CYS6 TRANSCRIPTION FACTOR (EUROFUNG)-RELATED"/>
    <property type="match status" value="1"/>
</dbReference>
<dbReference type="PANTHER" id="PTHR47256:SF1">
    <property type="entry name" value="ZN(II)2CYS6 TRANSCRIPTION FACTOR (EUROFUNG)"/>
    <property type="match status" value="1"/>
</dbReference>
<sequence length="295" mass="33591">MDSRYRTIAPMSLRPASKRWDTENSRPPKKARTRIINAACHACRRRKTKCDGEWPSCSVCRKRDTECTFDTQDAEQTRAQASKLRIDRLTSALDEATRLLDYLRKAPDDKVAHIIARLRADEPPASIAASLDDAHAQHTSSQSTRQSNTEDHNADYRGLPFEHDEMANPSDMPTRFDYPNSPLRPDVSTDETIYWHLMTTIRSNTPRFTSASMKINCDTTTNQSHQLGPYSPFQSFQSTPDYVRSFSNLPMSSAVCVNGYFRPSQQTQLSNFNMHDHAFPLLHIPEDSMASNLFL</sequence>
<dbReference type="VEuPathDB" id="FungiDB:MPH_06669"/>
<evidence type="ECO:0000256" key="2">
    <source>
        <dbReference type="SAM" id="MobiDB-lite"/>
    </source>
</evidence>
<feature type="region of interest" description="Disordered" evidence="2">
    <location>
        <begin position="130"/>
        <end position="180"/>
    </location>
</feature>
<feature type="compositionally biased region" description="Basic and acidic residues" evidence="2">
    <location>
        <begin position="148"/>
        <end position="166"/>
    </location>
</feature>
<evidence type="ECO:0000256" key="1">
    <source>
        <dbReference type="ARBA" id="ARBA00023242"/>
    </source>
</evidence>
<feature type="compositionally biased region" description="Polar residues" evidence="2">
    <location>
        <begin position="137"/>
        <end position="147"/>
    </location>
</feature>
<dbReference type="Pfam" id="PF00172">
    <property type="entry name" value="Zn_clus"/>
    <property type="match status" value="1"/>
</dbReference>